<proteinExistence type="predicted"/>
<dbReference type="InterPro" id="IPR036875">
    <property type="entry name" value="Znf_CCHC_sf"/>
</dbReference>
<evidence type="ECO:0000256" key="2">
    <source>
        <dbReference type="SAM" id="MobiDB-lite"/>
    </source>
</evidence>
<sequence>MKCYFCKKPGHMMKDCRSRAQNNGNLTRNDNRKPQSFALSADQTLPKETYADWVKNGKPERPIVESFRTEHSHKAKSTLMSAIIKVNGKDARCLFDTGTTGINMISSDFIEVHRIKNQSLSTPIKINLAAKGLHTSASASTILDIEITPRKPTPIECYITAINSYDLILGTPFLYDHGAVIDIKKQAIRFNDLNITIKCSPTNGREPTTAMAYYDYNMDYNDHITDAQQYTPPHSPRIDTNSDDSDIMSIHSDYNIKTYMLDAHLTQITNPPLPDFEKEFPTVFPPDADKPTLPPLM</sequence>
<dbReference type="Gene3D" id="4.10.60.10">
    <property type="entry name" value="Zinc finger, CCHC-type"/>
    <property type="match status" value="1"/>
</dbReference>
<evidence type="ECO:0000259" key="3">
    <source>
        <dbReference type="PROSITE" id="PS50158"/>
    </source>
</evidence>
<dbReference type="Pfam" id="PF00098">
    <property type="entry name" value="zf-CCHC"/>
    <property type="match status" value="1"/>
</dbReference>
<dbReference type="GO" id="GO:0003676">
    <property type="term" value="F:nucleic acid binding"/>
    <property type="evidence" value="ECO:0007669"/>
    <property type="project" value="InterPro"/>
</dbReference>
<keyword evidence="1" id="KW-0863">Zinc-finger</keyword>
<feature type="region of interest" description="Disordered" evidence="2">
    <location>
        <begin position="20"/>
        <end position="41"/>
    </location>
</feature>
<dbReference type="Proteomes" id="UP000298138">
    <property type="component" value="Unassembled WGS sequence"/>
</dbReference>
<dbReference type="OrthoDB" id="2799149at2759"/>
<dbReference type="SMART" id="SM00343">
    <property type="entry name" value="ZnF_C2HC"/>
    <property type="match status" value="1"/>
</dbReference>
<evidence type="ECO:0000313" key="4">
    <source>
        <dbReference type="EMBL" id="TGZ76322.1"/>
    </source>
</evidence>
<evidence type="ECO:0000256" key="1">
    <source>
        <dbReference type="PROSITE-ProRule" id="PRU00047"/>
    </source>
</evidence>
<dbReference type="InterPro" id="IPR021109">
    <property type="entry name" value="Peptidase_aspartic_dom_sf"/>
</dbReference>
<dbReference type="SUPFAM" id="SSF57756">
    <property type="entry name" value="Retrovirus zinc finger-like domains"/>
    <property type="match status" value="1"/>
</dbReference>
<dbReference type="Gene3D" id="2.40.70.10">
    <property type="entry name" value="Acid Proteases"/>
    <property type="match status" value="1"/>
</dbReference>
<name>A0A4S2MHT4_9PEZI</name>
<dbReference type="InterPro" id="IPR001878">
    <property type="entry name" value="Znf_CCHC"/>
</dbReference>
<keyword evidence="5" id="KW-1185">Reference proteome</keyword>
<dbReference type="SUPFAM" id="SSF50630">
    <property type="entry name" value="Acid proteases"/>
    <property type="match status" value="1"/>
</dbReference>
<dbReference type="InParanoid" id="A0A4S2MHT4"/>
<keyword evidence="1" id="KW-0479">Metal-binding</keyword>
<dbReference type="AlphaFoldDB" id="A0A4S2MHT4"/>
<dbReference type="Pfam" id="PF08284">
    <property type="entry name" value="RVP_2"/>
    <property type="match status" value="1"/>
</dbReference>
<dbReference type="GO" id="GO:0008270">
    <property type="term" value="F:zinc ion binding"/>
    <property type="evidence" value="ECO:0007669"/>
    <property type="project" value="UniProtKB-KW"/>
</dbReference>
<gene>
    <name evidence="4" type="ORF">EX30DRAFT_375562</name>
</gene>
<dbReference type="STRING" id="341454.A0A4S2MHT4"/>
<accession>A0A4S2MHT4</accession>
<feature type="domain" description="CCHC-type" evidence="3">
    <location>
        <begin position="2"/>
        <end position="18"/>
    </location>
</feature>
<evidence type="ECO:0000313" key="5">
    <source>
        <dbReference type="Proteomes" id="UP000298138"/>
    </source>
</evidence>
<dbReference type="EMBL" id="ML220184">
    <property type="protein sequence ID" value="TGZ76322.1"/>
    <property type="molecule type" value="Genomic_DNA"/>
</dbReference>
<organism evidence="4 5">
    <name type="scientific">Ascodesmis nigricans</name>
    <dbReference type="NCBI Taxonomy" id="341454"/>
    <lineage>
        <taxon>Eukaryota</taxon>
        <taxon>Fungi</taxon>
        <taxon>Dikarya</taxon>
        <taxon>Ascomycota</taxon>
        <taxon>Pezizomycotina</taxon>
        <taxon>Pezizomycetes</taxon>
        <taxon>Pezizales</taxon>
        <taxon>Ascodesmidaceae</taxon>
        <taxon>Ascodesmis</taxon>
    </lineage>
</organism>
<protein>
    <recommendedName>
        <fullName evidence="3">CCHC-type domain-containing protein</fullName>
    </recommendedName>
</protein>
<keyword evidence="1" id="KW-0862">Zinc</keyword>
<dbReference type="CDD" id="cd00303">
    <property type="entry name" value="retropepsin_like"/>
    <property type="match status" value="1"/>
</dbReference>
<dbReference type="PROSITE" id="PS50158">
    <property type="entry name" value="ZF_CCHC"/>
    <property type="match status" value="1"/>
</dbReference>
<reference evidence="4 5" key="1">
    <citation type="submission" date="2019-04" db="EMBL/GenBank/DDBJ databases">
        <title>Comparative genomics and transcriptomics to analyze fruiting body development in filamentous ascomycetes.</title>
        <authorList>
            <consortium name="DOE Joint Genome Institute"/>
            <person name="Lutkenhaus R."/>
            <person name="Traeger S."/>
            <person name="Breuer J."/>
            <person name="Kuo A."/>
            <person name="Lipzen A."/>
            <person name="Pangilinan J."/>
            <person name="Dilworth D."/>
            <person name="Sandor L."/>
            <person name="Poggeler S."/>
            <person name="Barry K."/>
            <person name="Grigoriev I.V."/>
            <person name="Nowrousian M."/>
        </authorList>
    </citation>
    <scope>NUCLEOTIDE SEQUENCE [LARGE SCALE GENOMIC DNA]</scope>
    <source>
        <strain evidence="4 5">CBS 389.68</strain>
    </source>
</reference>